<keyword evidence="2" id="KW-1185">Reference proteome</keyword>
<evidence type="ECO:0000313" key="1">
    <source>
        <dbReference type="EMBL" id="MFC3914571.1"/>
    </source>
</evidence>
<proteinExistence type="predicted"/>
<evidence type="ECO:0000313" key="2">
    <source>
        <dbReference type="Proteomes" id="UP001595692"/>
    </source>
</evidence>
<dbReference type="EMBL" id="JBHSAF010000014">
    <property type="protein sequence ID" value="MFC3914571.1"/>
    <property type="molecule type" value="Genomic_DNA"/>
</dbReference>
<protein>
    <submittedName>
        <fullName evidence="1">Uncharacterized protein</fullName>
    </submittedName>
</protein>
<reference evidence="2" key="1">
    <citation type="journal article" date="2019" name="Int. J. Syst. Evol. Microbiol.">
        <title>The Global Catalogue of Microorganisms (GCM) 10K type strain sequencing project: providing services to taxonomists for standard genome sequencing and annotation.</title>
        <authorList>
            <consortium name="The Broad Institute Genomics Platform"/>
            <consortium name="The Broad Institute Genome Sequencing Center for Infectious Disease"/>
            <person name="Wu L."/>
            <person name="Ma J."/>
        </authorList>
    </citation>
    <scope>NUCLEOTIDE SEQUENCE [LARGE SCALE GENOMIC DNA]</scope>
    <source>
        <strain evidence="2">CCUG 54939</strain>
    </source>
</reference>
<accession>A0ABV8CS13</accession>
<comment type="caution">
    <text evidence="1">The sequence shown here is derived from an EMBL/GenBank/DDBJ whole genome shotgun (WGS) entry which is preliminary data.</text>
</comment>
<name>A0ABV8CS13_9GAMM</name>
<gene>
    <name evidence="1" type="ORF">ACFOSS_14035</name>
</gene>
<dbReference type="Proteomes" id="UP001595692">
    <property type="component" value="Unassembled WGS sequence"/>
</dbReference>
<organism evidence="1 2">
    <name type="scientific">Pseudaeromonas sharmana</name>
    <dbReference type="NCBI Taxonomy" id="328412"/>
    <lineage>
        <taxon>Bacteria</taxon>
        <taxon>Pseudomonadati</taxon>
        <taxon>Pseudomonadota</taxon>
        <taxon>Gammaproteobacteria</taxon>
        <taxon>Aeromonadales</taxon>
        <taxon>Aeromonadaceae</taxon>
        <taxon>Pseudaeromonas</taxon>
    </lineage>
</organism>
<sequence length="112" mass="12263">MNTSNCAVFFCGVSRSRLNIGISALLFFVPNKSENHARIGCGSLLNQVGLVSMNQRSILRDAVQASPFQRLYFVVAQAAGIAGFIATAQQKFKHRTGYKQPLLIQHRLQPAG</sequence>